<reference evidence="3 4" key="1">
    <citation type="submission" date="2019-07" db="EMBL/GenBank/DDBJ databases">
        <title>Whole genome shotgun sequence of Alkalibacillus haloalkaliphilus NBRC 103110.</title>
        <authorList>
            <person name="Hosoyama A."/>
            <person name="Uohara A."/>
            <person name="Ohji S."/>
            <person name="Ichikawa N."/>
        </authorList>
    </citation>
    <scope>NUCLEOTIDE SEQUENCE [LARGE SCALE GENOMIC DNA]</scope>
    <source>
        <strain evidence="3 4">NBRC 103110</strain>
    </source>
</reference>
<dbReference type="RefSeq" id="WP_146815100.1">
    <property type="nucleotide sequence ID" value="NZ_BJYA01000003.1"/>
</dbReference>
<dbReference type="NCBIfam" id="NF041554">
    <property type="entry name" value="SA1362_fam"/>
    <property type="match status" value="1"/>
</dbReference>
<comment type="caution">
    <text evidence="3">The sequence shown here is derived from an EMBL/GenBank/DDBJ whole genome shotgun (WGS) entry which is preliminary data.</text>
</comment>
<organism evidence="3 4">
    <name type="scientific">Alkalibacillus haloalkaliphilus</name>
    <dbReference type="NCBI Taxonomy" id="94136"/>
    <lineage>
        <taxon>Bacteria</taxon>
        <taxon>Bacillati</taxon>
        <taxon>Bacillota</taxon>
        <taxon>Bacilli</taxon>
        <taxon>Bacillales</taxon>
        <taxon>Bacillaceae</taxon>
        <taxon>Alkalibacillus</taxon>
    </lineage>
</organism>
<gene>
    <name evidence="3" type="ORF">AHA02nite_10720</name>
</gene>
<name>A0A511W2J2_9BACI</name>
<feature type="region of interest" description="Disordered" evidence="1">
    <location>
        <begin position="89"/>
        <end position="115"/>
    </location>
</feature>
<dbReference type="Proteomes" id="UP000321440">
    <property type="component" value="Unassembled WGS sequence"/>
</dbReference>
<feature type="transmembrane region" description="Helical" evidence="2">
    <location>
        <begin position="7"/>
        <end position="26"/>
    </location>
</feature>
<protein>
    <submittedName>
        <fullName evidence="3">Uncharacterized protein</fullName>
    </submittedName>
</protein>
<dbReference type="InterPro" id="IPR048110">
    <property type="entry name" value="SA1362/YqhP-like"/>
</dbReference>
<keyword evidence="2" id="KW-1133">Transmembrane helix</keyword>
<dbReference type="AlphaFoldDB" id="A0A511W2J2"/>
<proteinExistence type="predicted"/>
<sequence length="115" mass="12887">MPKGKGAVLLYVIGGLAIIGVFGQLVMNPLGFLQSILMMLGFAALIGALVYYFLIHRRRAQVVGSGYKKAVKQSKQKYGTVDRGMRYNSHIEKPNKVNRRRTQRSHLKVIKGNKK</sequence>
<feature type="compositionally biased region" description="Basic residues" evidence="1">
    <location>
        <begin position="96"/>
        <end position="115"/>
    </location>
</feature>
<dbReference type="EMBL" id="BJYA01000003">
    <property type="protein sequence ID" value="GEN45296.1"/>
    <property type="molecule type" value="Genomic_DNA"/>
</dbReference>
<feature type="transmembrane region" description="Helical" evidence="2">
    <location>
        <begin position="32"/>
        <end position="54"/>
    </location>
</feature>
<keyword evidence="2" id="KW-0472">Membrane</keyword>
<evidence type="ECO:0000313" key="3">
    <source>
        <dbReference type="EMBL" id="GEN45296.1"/>
    </source>
</evidence>
<dbReference type="OrthoDB" id="2974227at2"/>
<keyword evidence="2" id="KW-0812">Transmembrane</keyword>
<accession>A0A511W2J2</accession>
<evidence type="ECO:0000313" key="4">
    <source>
        <dbReference type="Proteomes" id="UP000321440"/>
    </source>
</evidence>
<keyword evidence="4" id="KW-1185">Reference proteome</keyword>
<evidence type="ECO:0000256" key="1">
    <source>
        <dbReference type="SAM" id="MobiDB-lite"/>
    </source>
</evidence>
<evidence type="ECO:0000256" key="2">
    <source>
        <dbReference type="SAM" id="Phobius"/>
    </source>
</evidence>